<keyword evidence="5" id="KW-0879">Wnt signaling pathway</keyword>
<keyword evidence="6 8" id="KW-0732">Signal</keyword>
<keyword evidence="10" id="KW-1185">Reference proteome</keyword>
<dbReference type="InterPro" id="IPR039863">
    <property type="entry name" value="DKK1-4"/>
</dbReference>
<dbReference type="GO" id="GO:0048019">
    <property type="term" value="F:receptor antagonist activity"/>
    <property type="evidence" value="ECO:0007669"/>
    <property type="project" value="TreeGrafter"/>
</dbReference>
<name>A0A6J0TU28_9SAUR</name>
<gene>
    <name evidence="11" type="primary">LOC110079127</name>
</gene>
<dbReference type="Gene3D" id="2.10.80.10">
    <property type="entry name" value="Lipase, subunit A"/>
    <property type="match status" value="1"/>
</dbReference>
<dbReference type="GeneID" id="110079127"/>
<dbReference type="PANTHER" id="PTHR12113:SF31">
    <property type="entry name" value="DICKKOPF N-TERMINAL CYSTEINE-RICH DOMAIN-CONTAINING PROTEIN"/>
    <property type="match status" value="1"/>
</dbReference>
<organism evidence="10 11">
    <name type="scientific">Pogona vitticeps</name>
    <name type="common">central bearded dragon</name>
    <dbReference type="NCBI Taxonomy" id="103695"/>
    <lineage>
        <taxon>Eukaryota</taxon>
        <taxon>Metazoa</taxon>
        <taxon>Chordata</taxon>
        <taxon>Craniata</taxon>
        <taxon>Vertebrata</taxon>
        <taxon>Euteleostomi</taxon>
        <taxon>Lepidosauria</taxon>
        <taxon>Squamata</taxon>
        <taxon>Bifurcata</taxon>
        <taxon>Unidentata</taxon>
        <taxon>Episquamata</taxon>
        <taxon>Toxicofera</taxon>
        <taxon>Iguania</taxon>
        <taxon>Acrodonta</taxon>
        <taxon>Agamidae</taxon>
        <taxon>Amphibolurinae</taxon>
        <taxon>Pogona</taxon>
    </lineage>
</organism>
<dbReference type="RefSeq" id="XP_020649609.2">
    <property type="nucleotide sequence ID" value="XM_020793950.2"/>
</dbReference>
<evidence type="ECO:0000256" key="8">
    <source>
        <dbReference type="SAM" id="SignalP"/>
    </source>
</evidence>
<evidence type="ECO:0000256" key="7">
    <source>
        <dbReference type="ARBA" id="ARBA00023157"/>
    </source>
</evidence>
<dbReference type="OrthoDB" id="4321958at2759"/>
<evidence type="ECO:0000256" key="2">
    <source>
        <dbReference type="ARBA" id="ARBA00010842"/>
    </source>
</evidence>
<evidence type="ECO:0000313" key="10">
    <source>
        <dbReference type="Proteomes" id="UP001652642"/>
    </source>
</evidence>
<evidence type="ECO:0000256" key="5">
    <source>
        <dbReference type="ARBA" id="ARBA00022687"/>
    </source>
</evidence>
<sequence>MVWSLLRLLAFLFFPLPTAPTHLPIGPWILSLTNHNAKEVASLRGPASSANLEQSNTVCDSETRCPQGFFCDHHFGLCLTLRKEGEYCRRNNHCAKGLSCMFGKCQETIPNGQEGAHCLEDKDCAPSACCARLHGEMICQKRLLLNERCYVPQGGLGFSMNQVCPCQKGLVCRKMTPHREVPFEYSIDRSDWRCQKN</sequence>
<dbReference type="KEGG" id="pvt:110079127"/>
<dbReference type="InParanoid" id="A0A6J0TU28"/>
<dbReference type="GO" id="GO:0005615">
    <property type="term" value="C:extracellular space"/>
    <property type="evidence" value="ECO:0007669"/>
    <property type="project" value="TreeGrafter"/>
</dbReference>
<dbReference type="GO" id="GO:0016055">
    <property type="term" value="P:Wnt signaling pathway"/>
    <property type="evidence" value="ECO:0007669"/>
    <property type="project" value="UniProtKB-KW"/>
</dbReference>
<feature type="chain" id="PRO_5047236494" evidence="8">
    <location>
        <begin position="21"/>
        <end position="197"/>
    </location>
</feature>
<evidence type="ECO:0000256" key="6">
    <source>
        <dbReference type="ARBA" id="ARBA00022729"/>
    </source>
</evidence>
<evidence type="ECO:0000256" key="3">
    <source>
        <dbReference type="ARBA" id="ARBA00022473"/>
    </source>
</evidence>
<feature type="signal peptide" evidence="8">
    <location>
        <begin position="1"/>
        <end position="20"/>
    </location>
</feature>
<reference evidence="11" key="1">
    <citation type="submission" date="2025-08" db="UniProtKB">
        <authorList>
            <consortium name="RefSeq"/>
        </authorList>
    </citation>
    <scope>IDENTIFICATION</scope>
</reference>
<evidence type="ECO:0000259" key="9">
    <source>
        <dbReference type="Pfam" id="PF04706"/>
    </source>
</evidence>
<keyword evidence="7" id="KW-1015">Disulfide bond</keyword>
<comment type="similarity">
    <text evidence="2">Belongs to the dickkopf family.</text>
</comment>
<dbReference type="InterPro" id="IPR006796">
    <property type="entry name" value="Dickkopf_N"/>
</dbReference>
<dbReference type="PANTHER" id="PTHR12113">
    <property type="entry name" value="DICKKOPF3-LIKE 3"/>
    <property type="match status" value="1"/>
</dbReference>
<dbReference type="Pfam" id="PF04706">
    <property type="entry name" value="Dickkopf_N"/>
    <property type="match status" value="1"/>
</dbReference>
<dbReference type="GO" id="GO:0090090">
    <property type="term" value="P:negative regulation of canonical Wnt signaling pathway"/>
    <property type="evidence" value="ECO:0007669"/>
    <property type="project" value="TreeGrafter"/>
</dbReference>
<dbReference type="Proteomes" id="UP001652642">
    <property type="component" value="Chromosome 6"/>
</dbReference>
<protein>
    <submittedName>
        <fullName evidence="11">Dickkopf-related protein 2-like</fullName>
    </submittedName>
</protein>
<evidence type="ECO:0000313" key="11">
    <source>
        <dbReference type="RefSeq" id="XP_020649609.2"/>
    </source>
</evidence>
<evidence type="ECO:0000256" key="4">
    <source>
        <dbReference type="ARBA" id="ARBA00022525"/>
    </source>
</evidence>
<keyword evidence="4" id="KW-0964">Secreted</keyword>
<dbReference type="GO" id="GO:0039706">
    <property type="term" value="F:co-receptor binding"/>
    <property type="evidence" value="ECO:0007669"/>
    <property type="project" value="TreeGrafter"/>
</dbReference>
<accession>A0A6J0TU28</accession>
<proteinExistence type="inferred from homology"/>
<keyword evidence="3" id="KW-0217">Developmental protein</keyword>
<evidence type="ECO:0000256" key="1">
    <source>
        <dbReference type="ARBA" id="ARBA00004613"/>
    </source>
</evidence>
<feature type="domain" description="Dickkopf N-terminal cysteine-rich" evidence="9">
    <location>
        <begin position="59"/>
        <end position="106"/>
    </location>
</feature>
<comment type="subcellular location">
    <subcellularLocation>
        <location evidence="1">Secreted</location>
    </subcellularLocation>
</comment>
<dbReference type="AlphaFoldDB" id="A0A6J0TU28"/>